<name>A0A367IXV2_RHIST</name>
<sequence length="395" mass="43540">MKTSIILFCLSLCFHALYAASNKVIVGYFPNSLNGTVSVSKVDVSKYTHINYAFALMVEGHIPTWEKGSSVQKELPKLVSAAHKQGTKVLTSIGGWIGSITFSSMAGNTTSRKEFIDWCIDHMKKYNTDGIDIDWEYPGRQGAGCNEVDEDKDIDNFLVLLQELRKTMDKELNAKELTIAAHVNPLKTNMSNFAKVLDRINIMTYDLNGAWNEQTAPNSPLYAADGALSFSSSVESWINAGVSASKLTGGVAYYGRSTTAKQNMLKTKSINQDQVKGTAPRGDSLDKKESDPYCAADNGVYSGTWRFNHLISQGILSTPLKAKKPWVRTWDNSTATPWLFNPKNNIFISYDDPQSIQKKACYALNKGLAGLMVWAIDQDTSNNDLVNAAHNTGKC</sequence>
<dbReference type="GO" id="GO:0005576">
    <property type="term" value="C:extracellular region"/>
    <property type="evidence" value="ECO:0007669"/>
    <property type="project" value="TreeGrafter"/>
</dbReference>
<dbReference type="GO" id="GO:0006032">
    <property type="term" value="P:chitin catabolic process"/>
    <property type="evidence" value="ECO:0007669"/>
    <property type="project" value="TreeGrafter"/>
</dbReference>
<keyword evidence="4" id="KW-1185">Reference proteome</keyword>
<dbReference type="Gene3D" id="3.10.50.10">
    <property type="match status" value="1"/>
</dbReference>
<evidence type="ECO:0000259" key="2">
    <source>
        <dbReference type="PROSITE" id="PS51910"/>
    </source>
</evidence>
<proteinExistence type="predicted"/>
<dbReference type="STRING" id="4846.A0A367IXV2"/>
<accession>A0A367IXV2</accession>
<reference evidence="3 4" key="1">
    <citation type="journal article" date="2018" name="G3 (Bethesda)">
        <title>Phylogenetic and Phylogenomic Definition of Rhizopus Species.</title>
        <authorList>
            <person name="Gryganskyi A.P."/>
            <person name="Golan J."/>
            <person name="Dolatabadi S."/>
            <person name="Mondo S."/>
            <person name="Robb S."/>
            <person name="Idnurm A."/>
            <person name="Muszewska A."/>
            <person name="Steczkiewicz K."/>
            <person name="Masonjones S."/>
            <person name="Liao H.L."/>
            <person name="Gajdeczka M.T."/>
            <person name="Anike F."/>
            <person name="Vuek A."/>
            <person name="Anishchenko I.M."/>
            <person name="Voigt K."/>
            <person name="de Hoog G.S."/>
            <person name="Smith M.E."/>
            <person name="Heitman J."/>
            <person name="Vilgalys R."/>
            <person name="Stajich J.E."/>
        </authorList>
    </citation>
    <scope>NUCLEOTIDE SEQUENCE [LARGE SCALE GENOMIC DNA]</scope>
    <source>
        <strain evidence="3 4">LSU 92-RS-03</strain>
    </source>
</reference>
<gene>
    <name evidence="3" type="ORF">CU098_003130</name>
</gene>
<dbReference type="Proteomes" id="UP000253551">
    <property type="component" value="Unassembled WGS sequence"/>
</dbReference>
<comment type="caution">
    <text evidence="3">The sequence shown here is derived from an EMBL/GenBank/DDBJ whole genome shotgun (WGS) entry which is preliminary data.</text>
</comment>
<dbReference type="Pfam" id="PF00704">
    <property type="entry name" value="Glyco_hydro_18"/>
    <property type="match status" value="1"/>
</dbReference>
<dbReference type="SMART" id="SM00636">
    <property type="entry name" value="Glyco_18"/>
    <property type="match status" value="1"/>
</dbReference>
<dbReference type="Gene3D" id="3.20.20.80">
    <property type="entry name" value="Glycosidases"/>
    <property type="match status" value="1"/>
</dbReference>
<dbReference type="InterPro" id="IPR017853">
    <property type="entry name" value="GH"/>
</dbReference>
<dbReference type="InterPro" id="IPR029070">
    <property type="entry name" value="Chitinase_insertion_sf"/>
</dbReference>
<protein>
    <recommendedName>
        <fullName evidence="2">GH18 domain-containing protein</fullName>
    </recommendedName>
</protein>
<dbReference type="PANTHER" id="PTHR11177">
    <property type="entry name" value="CHITINASE"/>
    <property type="match status" value="1"/>
</dbReference>
<feature type="signal peptide" evidence="1">
    <location>
        <begin position="1"/>
        <end position="19"/>
    </location>
</feature>
<dbReference type="PROSITE" id="PS51910">
    <property type="entry name" value="GH18_2"/>
    <property type="match status" value="1"/>
</dbReference>
<dbReference type="InterPro" id="IPR011583">
    <property type="entry name" value="Chitinase_II/V-like_cat"/>
</dbReference>
<dbReference type="EMBL" id="PJQM01005076">
    <property type="protein sequence ID" value="RCH82504.1"/>
    <property type="molecule type" value="Genomic_DNA"/>
</dbReference>
<dbReference type="OrthoDB" id="76388at2759"/>
<dbReference type="InterPro" id="IPR001223">
    <property type="entry name" value="Glyco_hydro18_cat"/>
</dbReference>
<dbReference type="GO" id="GO:0005975">
    <property type="term" value="P:carbohydrate metabolic process"/>
    <property type="evidence" value="ECO:0007669"/>
    <property type="project" value="InterPro"/>
</dbReference>
<dbReference type="GO" id="GO:0004568">
    <property type="term" value="F:chitinase activity"/>
    <property type="evidence" value="ECO:0007669"/>
    <property type="project" value="TreeGrafter"/>
</dbReference>
<dbReference type="SUPFAM" id="SSF54556">
    <property type="entry name" value="Chitinase insertion domain"/>
    <property type="match status" value="1"/>
</dbReference>
<dbReference type="AlphaFoldDB" id="A0A367IXV2"/>
<dbReference type="InterPro" id="IPR050314">
    <property type="entry name" value="Glycosyl_Hydrlase_18"/>
</dbReference>
<feature type="chain" id="PRO_5016586980" description="GH18 domain-containing protein" evidence="1">
    <location>
        <begin position="20"/>
        <end position="395"/>
    </location>
</feature>
<evidence type="ECO:0000256" key="1">
    <source>
        <dbReference type="SAM" id="SignalP"/>
    </source>
</evidence>
<feature type="domain" description="GH18" evidence="2">
    <location>
        <begin position="23"/>
        <end position="395"/>
    </location>
</feature>
<evidence type="ECO:0000313" key="4">
    <source>
        <dbReference type="Proteomes" id="UP000253551"/>
    </source>
</evidence>
<evidence type="ECO:0000313" key="3">
    <source>
        <dbReference type="EMBL" id="RCH82504.1"/>
    </source>
</evidence>
<organism evidence="3 4">
    <name type="scientific">Rhizopus stolonifer</name>
    <name type="common">Rhizopus nigricans</name>
    <dbReference type="NCBI Taxonomy" id="4846"/>
    <lineage>
        <taxon>Eukaryota</taxon>
        <taxon>Fungi</taxon>
        <taxon>Fungi incertae sedis</taxon>
        <taxon>Mucoromycota</taxon>
        <taxon>Mucoromycotina</taxon>
        <taxon>Mucoromycetes</taxon>
        <taxon>Mucorales</taxon>
        <taxon>Mucorineae</taxon>
        <taxon>Rhizopodaceae</taxon>
        <taxon>Rhizopus</taxon>
    </lineage>
</organism>
<dbReference type="GO" id="GO:0008061">
    <property type="term" value="F:chitin binding"/>
    <property type="evidence" value="ECO:0007669"/>
    <property type="project" value="InterPro"/>
</dbReference>
<dbReference type="SUPFAM" id="SSF51445">
    <property type="entry name" value="(Trans)glycosidases"/>
    <property type="match status" value="1"/>
</dbReference>
<keyword evidence="1" id="KW-0732">Signal</keyword>
<dbReference type="PANTHER" id="PTHR11177:SF317">
    <property type="entry name" value="CHITINASE 12-RELATED"/>
    <property type="match status" value="1"/>
</dbReference>